<dbReference type="GO" id="GO:0005886">
    <property type="term" value="C:plasma membrane"/>
    <property type="evidence" value="ECO:0007669"/>
    <property type="project" value="UniProtKB-SubCell"/>
</dbReference>
<name>A0A2K9NMI6_BACTC</name>
<evidence type="ECO:0000256" key="8">
    <source>
        <dbReference type="ARBA" id="ARBA00023136"/>
    </source>
</evidence>
<evidence type="ECO:0000256" key="11">
    <source>
        <dbReference type="ARBA" id="ARBA00031884"/>
    </source>
</evidence>
<gene>
    <name evidence="16" type="ORF">C0V70_01125</name>
</gene>
<reference evidence="16 17" key="1">
    <citation type="submission" date="2018-01" db="EMBL/GenBank/DDBJ databases">
        <title>Complete genome sequence of Bacteriovorax stolpii DSM12778.</title>
        <authorList>
            <person name="Tang B."/>
            <person name="Chang J."/>
        </authorList>
    </citation>
    <scope>NUCLEOTIDE SEQUENCE [LARGE SCALE GENOMIC DNA]</scope>
    <source>
        <strain evidence="16 17">DSM 12778</strain>
    </source>
</reference>
<evidence type="ECO:0000256" key="9">
    <source>
        <dbReference type="ARBA" id="ARBA00025694"/>
    </source>
</evidence>
<organism evidence="16 17">
    <name type="scientific">Bacteriovorax stolpii</name>
    <name type="common">Bdellovibrio stolpii</name>
    <dbReference type="NCBI Taxonomy" id="960"/>
    <lineage>
        <taxon>Bacteria</taxon>
        <taxon>Pseudomonadati</taxon>
        <taxon>Bdellovibrionota</taxon>
        <taxon>Bacteriovoracia</taxon>
        <taxon>Bacteriovoracales</taxon>
        <taxon>Bacteriovoracaceae</taxon>
        <taxon>Bacteriovorax</taxon>
    </lineage>
</organism>
<dbReference type="Proteomes" id="UP000235584">
    <property type="component" value="Chromosome"/>
</dbReference>
<evidence type="ECO:0000256" key="4">
    <source>
        <dbReference type="ARBA" id="ARBA00014687"/>
    </source>
</evidence>
<evidence type="ECO:0000256" key="10">
    <source>
        <dbReference type="ARBA" id="ARBA00030072"/>
    </source>
</evidence>
<evidence type="ECO:0000313" key="16">
    <source>
        <dbReference type="EMBL" id="AUN96731.1"/>
    </source>
</evidence>
<dbReference type="InterPro" id="IPR035973">
    <property type="entry name" value="Cyt_c_oxidase_su3-like_sf"/>
</dbReference>
<proteinExistence type="inferred from homology"/>
<dbReference type="KEGG" id="bsto:C0V70_01125"/>
<comment type="subcellular location">
    <subcellularLocation>
        <location evidence="1 14">Cell membrane</location>
        <topology evidence="1 14">Multi-pass membrane protein</topology>
    </subcellularLocation>
</comment>
<keyword evidence="6 14" id="KW-0812">Transmembrane</keyword>
<protein>
    <recommendedName>
        <fullName evidence="4">Cytochrome bo(3) ubiquinol oxidase subunit 3</fullName>
    </recommendedName>
    <alternativeName>
        <fullName evidence="12">Cytochrome o ubiquinol oxidase subunit 3</fullName>
    </alternativeName>
    <alternativeName>
        <fullName evidence="10">Oxidase bo(3) subunit 3</fullName>
    </alternativeName>
    <alternativeName>
        <fullName evidence="13">Ubiquinol oxidase polypeptide III</fullName>
    </alternativeName>
    <alternativeName>
        <fullName evidence="11">Ubiquinol oxidase subunit 3</fullName>
    </alternativeName>
</protein>
<evidence type="ECO:0000256" key="13">
    <source>
        <dbReference type="ARBA" id="ARBA00032717"/>
    </source>
</evidence>
<keyword evidence="5" id="KW-1003">Cell membrane</keyword>
<dbReference type="PANTHER" id="PTHR11403:SF2">
    <property type="entry name" value="CYTOCHROME BO(3) UBIQUINOL OXIDASE SUBUNIT 3"/>
    <property type="match status" value="1"/>
</dbReference>
<evidence type="ECO:0000256" key="6">
    <source>
        <dbReference type="ARBA" id="ARBA00022692"/>
    </source>
</evidence>
<evidence type="ECO:0000256" key="2">
    <source>
        <dbReference type="ARBA" id="ARBA00010581"/>
    </source>
</evidence>
<evidence type="ECO:0000256" key="1">
    <source>
        <dbReference type="ARBA" id="ARBA00004651"/>
    </source>
</evidence>
<comment type="subunit">
    <text evidence="3">Heterooctamer of two A chains, two B chains, two C chains and two D chains.</text>
</comment>
<dbReference type="AlphaFoldDB" id="A0A2K9NMI6"/>
<accession>A0A2K9NMI6</accession>
<dbReference type="RefSeq" id="WP_102242026.1">
    <property type="nucleotide sequence ID" value="NZ_CP025704.1"/>
</dbReference>
<dbReference type="Pfam" id="PF00510">
    <property type="entry name" value="COX3"/>
    <property type="match status" value="1"/>
</dbReference>
<evidence type="ECO:0000256" key="12">
    <source>
        <dbReference type="ARBA" id="ARBA00032189"/>
    </source>
</evidence>
<feature type="domain" description="Heme-copper oxidase subunit III family profile" evidence="15">
    <location>
        <begin position="29"/>
        <end position="210"/>
    </location>
</feature>
<evidence type="ECO:0000256" key="3">
    <source>
        <dbReference type="ARBA" id="ARBA00011700"/>
    </source>
</evidence>
<evidence type="ECO:0000256" key="14">
    <source>
        <dbReference type="RuleBase" id="RU003376"/>
    </source>
</evidence>
<dbReference type="Gene3D" id="1.20.120.80">
    <property type="entry name" value="Cytochrome c oxidase, subunit III, four-helix bundle"/>
    <property type="match status" value="1"/>
</dbReference>
<evidence type="ECO:0000256" key="7">
    <source>
        <dbReference type="ARBA" id="ARBA00022989"/>
    </source>
</evidence>
<dbReference type="PROSITE" id="PS50253">
    <property type="entry name" value="COX3"/>
    <property type="match status" value="1"/>
</dbReference>
<dbReference type="GO" id="GO:0019646">
    <property type="term" value="P:aerobic electron transport chain"/>
    <property type="evidence" value="ECO:0007669"/>
    <property type="project" value="InterPro"/>
</dbReference>
<evidence type="ECO:0000256" key="5">
    <source>
        <dbReference type="ARBA" id="ARBA00022475"/>
    </source>
</evidence>
<evidence type="ECO:0000259" key="15">
    <source>
        <dbReference type="PROSITE" id="PS50253"/>
    </source>
</evidence>
<dbReference type="InterPro" id="IPR000298">
    <property type="entry name" value="Cyt_c_oxidase-like_su3"/>
</dbReference>
<comment type="function">
    <text evidence="9">Cytochrome bo(3) ubiquinol terminal oxidase is the component of the aerobic respiratory chain of E.coli that predominates when cells are grown at high aeration. Has proton pump activity across the membrane in addition to electron transfer, pumping 2 protons/electron.</text>
</comment>
<dbReference type="PANTHER" id="PTHR11403">
    <property type="entry name" value="CYTOCHROME C OXIDASE SUBUNIT III"/>
    <property type="match status" value="1"/>
</dbReference>
<evidence type="ECO:0000313" key="17">
    <source>
        <dbReference type="Proteomes" id="UP000235584"/>
    </source>
</evidence>
<dbReference type="InterPro" id="IPR013833">
    <property type="entry name" value="Cyt_c_oxidase_su3_a-hlx"/>
</dbReference>
<dbReference type="EMBL" id="CP025704">
    <property type="protein sequence ID" value="AUN96731.1"/>
    <property type="molecule type" value="Genomic_DNA"/>
</dbReference>
<keyword evidence="8" id="KW-0472">Membrane</keyword>
<dbReference type="GO" id="GO:0004129">
    <property type="term" value="F:cytochrome-c oxidase activity"/>
    <property type="evidence" value="ECO:0007669"/>
    <property type="project" value="InterPro"/>
</dbReference>
<dbReference type="SUPFAM" id="SSF81452">
    <property type="entry name" value="Cytochrome c oxidase subunit III-like"/>
    <property type="match status" value="1"/>
</dbReference>
<dbReference type="FunFam" id="1.20.120.80:FF:000001">
    <property type="entry name" value="Cytochrome (Ubi)quinol oxidase subunit III"/>
    <property type="match status" value="1"/>
</dbReference>
<sequence>MGHSHTHDGPQPYHEYPHDPQFAKASPGKIGMWLFLATDGMSFSGFLISYAVLRWTRAWPNPAEALGGVELSGFMTFLLICSSVSMVLAIDACKQKNRQAMLRWLAATIFGGIAFLSIQAYEYMHLHHAMGMSFNSYAHGDALFSSTFFAITGFHGLHVLSGVIYLITMFVHAYRGDFDNGDYNQLEIAGLFWHFVDLVWILVFTFVYLL</sequence>
<dbReference type="OrthoDB" id="9810850at2"/>
<comment type="similarity">
    <text evidence="2 14">Belongs to the cytochrome c oxidase subunit 3 family.</text>
</comment>
<keyword evidence="7" id="KW-1133">Transmembrane helix</keyword>
<dbReference type="InterPro" id="IPR024791">
    <property type="entry name" value="Cyt_c/ubiquinol_Oxase_su3"/>
</dbReference>
<keyword evidence="17" id="KW-1185">Reference proteome</keyword>